<dbReference type="Pfam" id="PF02767">
    <property type="entry name" value="DNA_pol3_beta_2"/>
    <property type="match status" value="1"/>
</dbReference>
<evidence type="ECO:0000259" key="12">
    <source>
        <dbReference type="Pfam" id="PF02767"/>
    </source>
</evidence>
<dbReference type="InterPro" id="IPR022637">
    <property type="entry name" value="DNA_polIII_beta_cen"/>
</dbReference>
<evidence type="ECO:0000256" key="9">
    <source>
        <dbReference type="ARBA" id="ARBA00023125"/>
    </source>
</evidence>
<evidence type="ECO:0000256" key="10">
    <source>
        <dbReference type="PIRNR" id="PIRNR000804"/>
    </source>
</evidence>
<comment type="function">
    <text evidence="10">Confers DNA tethering and processivity to DNA polymerases and other proteins. Acts as a clamp, forming a ring around DNA (a reaction catalyzed by the clamp-loading complex) which diffuses in an ATP-independent manner freely and bidirectionally along dsDNA. Initially characterized for its ability to contact the catalytic subunit of DNA polymerase III (Pol III), a complex, multichain enzyme responsible for most of the replicative synthesis in bacteria; Pol III exhibits 3'-5' exonuclease proofreading activity. The beta chain is required for initiation of replication as well as for processivity of DNA replication.</text>
</comment>
<keyword evidence="5 10" id="KW-0808">Transferase</keyword>
<proteinExistence type="inferred from homology"/>
<comment type="similarity">
    <text evidence="2 10">Belongs to the beta sliding clamp family.</text>
</comment>
<dbReference type="AlphaFoldDB" id="A0A1K1PYE3"/>
<keyword evidence="8 10" id="KW-0239">DNA-directed DNA polymerase</keyword>
<dbReference type="GO" id="GO:0003887">
    <property type="term" value="F:DNA-directed DNA polymerase activity"/>
    <property type="evidence" value="ECO:0007669"/>
    <property type="project" value="UniProtKB-UniRule"/>
</dbReference>
<evidence type="ECO:0000313" key="14">
    <source>
        <dbReference type="EMBL" id="SFW52497.1"/>
    </source>
</evidence>
<dbReference type="Proteomes" id="UP000183461">
    <property type="component" value="Unassembled WGS sequence"/>
</dbReference>
<evidence type="ECO:0000256" key="2">
    <source>
        <dbReference type="ARBA" id="ARBA00010752"/>
    </source>
</evidence>
<feature type="domain" description="DNA polymerase III beta sliding clamp N-terminal" evidence="11">
    <location>
        <begin position="1"/>
        <end position="119"/>
    </location>
</feature>
<dbReference type="NCBIfam" id="TIGR00663">
    <property type="entry name" value="dnan"/>
    <property type="match status" value="1"/>
</dbReference>
<dbReference type="GO" id="GO:0003677">
    <property type="term" value="F:DNA binding"/>
    <property type="evidence" value="ECO:0007669"/>
    <property type="project" value="UniProtKB-UniRule"/>
</dbReference>
<keyword evidence="9" id="KW-0238">DNA-binding</keyword>
<reference evidence="14 15" key="1">
    <citation type="submission" date="2016-11" db="EMBL/GenBank/DDBJ databases">
        <authorList>
            <person name="Jaros S."/>
            <person name="Januszkiewicz K."/>
            <person name="Wedrychowicz H."/>
        </authorList>
    </citation>
    <scope>NUCLEOTIDE SEQUENCE [LARGE SCALE GENOMIC DNA]</scope>
    <source>
        <strain evidence="14 15">YL228</strain>
    </source>
</reference>
<dbReference type="InterPro" id="IPR046938">
    <property type="entry name" value="DNA_clamp_sf"/>
</dbReference>
<dbReference type="GO" id="GO:0008408">
    <property type="term" value="F:3'-5' exonuclease activity"/>
    <property type="evidence" value="ECO:0007669"/>
    <property type="project" value="InterPro"/>
</dbReference>
<feature type="domain" description="DNA polymerase III beta sliding clamp central" evidence="12">
    <location>
        <begin position="129"/>
        <end position="241"/>
    </location>
</feature>
<evidence type="ECO:0000313" key="15">
    <source>
        <dbReference type="Proteomes" id="UP000183461"/>
    </source>
</evidence>
<evidence type="ECO:0000256" key="4">
    <source>
        <dbReference type="ARBA" id="ARBA00022490"/>
    </source>
</evidence>
<evidence type="ECO:0000256" key="3">
    <source>
        <dbReference type="ARBA" id="ARBA00021035"/>
    </source>
</evidence>
<gene>
    <name evidence="14" type="ORF">SAMN02910280_0249</name>
</gene>
<evidence type="ECO:0000256" key="8">
    <source>
        <dbReference type="ARBA" id="ARBA00022932"/>
    </source>
</evidence>
<evidence type="ECO:0000256" key="5">
    <source>
        <dbReference type="ARBA" id="ARBA00022679"/>
    </source>
</evidence>
<evidence type="ECO:0000256" key="6">
    <source>
        <dbReference type="ARBA" id="ARBA00022695"/>
    </source>
</evidence>
<comment type="subunit">
    <text evidence="10">Forms a ring-shaped head-to-tail homodimer around DNA.</text>
</comment>
<evidence type="ECO:0000256" key="7">
    <source>
        <dbReference type="ARBA" id="ARBA00022705"/>
    </source>
</evidence>
<keyword evidence="7 10" id="KW-0235">DNA replication</keyword>
<keyword evidence="4 10" id="KW-0963">Cytoplasm</keyword>
<organism evidence="14 15">
    <name type="scientific">Ruminococcus flavefaciens</name>
    <dbReference type="NCBI Taxonomy" id="1265"/>
    <lineage>
        <taxon>Bacteria</taxon>
        <taxon>Bacillati</taxon>
        <taxon>Bacillota</taxon>
        <taxon>Clostridia</taxon>
        <taxon>Eubacteriales</taxon>
        <taxon>Oscillospiraceae</taxon>
        <taxon>Ruminococcus</taxon>
    </lineage>
</organism>
<dbReference type="RefSeq" id="WP_072301294.1">
    <property type="nucleotide sequence ID" value="NZ_CAMIZA010000055.1"/>
</dbReference>
<dbReference type="Pfam" id="PF02768">
    <property type="entry name" value="DNA_pol3_beta_3"/>
    <property type="match status" value="1"/>
</dbReference>
<dbReference type="PANTHER" id="PTHR30478:SF0">
    <property type="entry name" value="BETA SLIDING CLAMP"/>
    <property type="match status" value="1"/>
</dbReference>
<dbReference type="GO" id="GO:0005737">
    <property type="term" value="C:cytoplasm"/>
    <property type="evidence" value="ECO:0007669"/>
    <property type="project" value="UniProtKB-SubCell"/>
</dbReference>
<dbReference type="SMART" id="SM00480">
    <property type="entry name" value="POL3Bc"/>
    <property type="match status" value="1"/>
</dbReference>
<dbReference type="GO" id="GO:0006271">
    <property type="term" value="P:DNA strand elongation involved in DNA replication"/>
    <property type="evidence" value="ECO:0007669"/>
    <property type="project" value="TreeGrafter"/>
</dbReference>
<dbReference type="PANTHER" id="PTHR30478">
    <property type="entry name" value="DNA POLYMERASE III SUBUNIT BETA"/>
    <property type="match status" value="1"/>
</dbReference>
<dbReference type="EMBL" id="FPIP01000011">
    <property type="protein sequence ID" value="SFW52497.1"/>
    <property type="molecule type" value="Genomic_DNA"/>
</dbReference>
<evidence type="ECO:0000259" key="13">
    <source>
        <dbReference type="Pfam" id="PF02768"/>
    </source>
</evidence>
<dbReference type="Gene3D" id="3.70.10.10">
    <property type="match status" value="1"/>
</dbReference>
<dbReference type="GO" id="GO:0009360">
    <property type="term" value="C:DNA polymerase III complex"/>
    <property type="evidence" value="ECO:0007669"/>
    <property type="project" value="InterPro"/>
</dbReference>
<dbReference type="CDD" id="cd00140">
    <property type="entry name" value="beta_clamp"/>
    <property type="match status" value="1"/>
</dbReference>
<sequence>MKFICDKNEISEAISNVSRAVSQKSTIPALEGIKVRISSGSVELTAYNLEMGIRTSISANTEGEGEFVVSARLFSEFTRRMSGDEITFDIDDNLVISISCSATECSFPAMSASEYPELPKVDSARSFSVKQSILKSMINMTSYAASLNESKPVLTGELFDIEDGSFNMVAIDGFRLAIRTEMTDCTEKYHFVVPKKALLEVSTLIKDDDDEKLCTVCTNDRHIIFEIGNVFVISRLLEGVFHNYKMSIPSGCKTEVIISKRDFSTCLERCSLLIDDKNKSPIRCEIGNGVMKISCKTGIGKINDAISADISGETVTIGFNNKLILEALRAAEGDKVRIRFNGAMKVIEILPLEGESFIFLVMPIQLKN</sequence>
<dbReference type="InterPro" id="IPR022634">
    <property type="entry name" value="DNA_polIII_beta_N"/>
</dbReference>
<protein>
    <recommendedName>
        <fullName evidence="3 10">Beta sliding clamp</fullName>
    </recommendedName>
</protein>
<feature type="domain" description="DNA polymerase III beta sliding clamp C-terminal" evidence="13">
    <location>
        <begin position="248"/>
        <end position="364"/>
    </location>
</feature>
<name>A0A1K1PYE3_RUMFL</name>
<dbReference type="SUPFAM" id="SSF55979">
    <property type="entry name" value="DNA clamp"/>
    <property type="match status" value="3"/>
</dbReference>
<evidence type="ECO:0000256" key="1">
    <source>
        <dbReference type="ARBA" id="ARBA00004496"/>
    </source>
</evidence>
<dbReference type="PIRSF" id="PIRSF000804">
    <property type="entry name" value="DNA_pol_III_b"/>
    <property type="match status" value="1"/>
</dbReference>
<dbReference type="InterPro" id="IPR001001">
    <property type="entry name" value="DNA_polIII_beta"/>
</dbReference>
<dbReference type="Pfam" id="PF00712">
    <property type="entry name" value="DNA_pol3_beta"/>
    <property type="match status" value="1"/>
</dbReference>
<keyword evidence="6 10" id="KW-0548">Nucleotidyltransferase</keyword>
<comment type="subcellular location">
    <subcellularLocation>
        <location evidence="1 10">Cytoplasm</location>
    </subcellularLocation>
</comment>
<evidence type="ECO:0000259" key="11">
    <source>
        <dbReference type="Pfam" id="PF00712"/>
    </source>
</evidence>
<dbReference type="InterPro" id="IPR022635">
    <property type="entry name" value="DNA_polIII_beta_C"/>
</dbReference>
<accession>A0A1K1PYE3</accession>
<dbReference type="Gene3D" id="3.10.150.10">
    <property type="entry name" value="DNA Polymerase III, subunit A, domain 2"/>
    <property type="match status" value="1"/>
</dbReference>